<dbReference type="OrthoDB" id="25243at10239"/>
<name>I2GUC1_9CAUD</name>
<keyword evidence="2" id="KW-1185">Reference proteome</keyword>
<organism evidence="1 2">
    <name type="scientific">Acinetobacter phage AP22</name>
    <dbReference type="NCBI Taxonomy" id="1187128"/>
    <lineage>
        <taxon>Viruses</taxon>
        <taxon>Duplodnaviria</taxon>
        <taxon>Heunggongvirae</taxon>
        <taxon>Uroviricota</taxon>
        <taxon>Caudoviricetes</taxon>
        <taxon>Obolenskvirus</taxon>
        <taxon>Obolenskvirus AP22</taxon>
    </lineage>
</organism>
<dbReference type="EMBL" id="HE806280">
    <property type="protein sequence ID" value="CCH57722.1"/>
    <property type="molecule type" value="Genomic_DNA"/>
</dbReference>
<accession>I2GUC1</accession>
<evidence type="ECO:0000313" key="1">
    <source>
        <dbReference type="EMBL" id="CCH57722.1"/>
    </source>
</evidence>
<reference evidence="1 2" key="1">
    <citation type="submission" date="2012-05" db="EMBL/GenBank/DDBJ databases">
        <title>The genome sequence of bacteriophage AP22 lytic for Acinetobacter baumannii.</title>
        <authorList>
            <person name="Volozhantsev N.V."/>
            <person name="Popova A.V."/>
            <person name="Bogun A.G."/>
        </authorList>
    </citation>
    <scope>NUCLEOTIDE SEQUENCE [LARGE SCALE GENOMIC DNA]</scope>
</reference>
<dbReference type="RefSeq" id="YP_006383764.1">
    <property type="nucleotide sequence ID" value="NC_017984.1"/>
</dbReference>
<dbReference type="Proteomes" id="UP000002880">
    <property type="component" value="Segment"/>
</dbReference>
<dbReference type="GeneID" id="12979001"/>
<proteinExistence type="predicted"/>
<protein>
    <submittedName>
        <fullName evidence="1">Uncharacterized protein</fullName>
    </submittedName>
</protein>
<reference evidence="1 2" key="2">
    <citation type="submission" date="2012-05" db="EMBL/GenBank/DDBJ databases">
        <authorList>
            <person name="Volozhantsev N."/>
        </authorList>
    </citation>
    <scope>NUCLEOTIDE SEQUENCE [LARGE SCALE GENOMIC DNA]</scope>
</reference>
<evidence type="ECO:0000313" key="2">
    <source>
        <dbReference type="Proteomes" id="UP000002880"/>
    </source>
</evidence>
<sequence>MTIKEIRTNAPDGATHYNQNGDYFCVLHFIFHMWNPYSQEWFATKLLEHDTLKPL</sequence>
<dbReference type="KEGG" id="vg:12979001"/>